<dbReference type="RefSeq" id="WP_157992575.1">
    <property type="nucleotide sequence ID" value="NZ_LR217713.1"/>
</dbReference>
<proteinExistence type="inferred from homology"/>
<dbReference type="Pfam" id="PF19310">
    <property type="entry name" value="TOP_N"/>
    <property type="match status" value="1"/>
</dbReference>
<comment type="cofactor">
    <cofactor evidence="9">
        <name>Zn(2+)</name>
        <dbReference type="ChEBI" id="CHEBI:29105"/>
    </cofactor>
    <text evidence="9">Binds 1 zinc ion.</text>
</comment>
<reference evidence="12 13" key="1">
    <citation type="submission" date="2019-02" db="EMBL/GenBank/DDBJ databases">
        <authorList>
            <person name="Manzano-Marin A."/>
            <person name="Manzano-Marin A."/>
        </authorList>
    </citation>
    <scope>NUCLEOTIDE SEQUENCE [LARGE SCALE GENOMIC DNA]</scope>
    <source>
        <strain evidence="12 13">ErCicurvipes</strain>
    </source>
</reference>
<dbReference type="EC" id="3.4.24.70" evidence="8"/>
<comment type="similarity">
    <text evidence="1 9">Belongs to the peptidase M3 family.</text>
</comment>
<dbReference type="GO" id="GO:0004222">
    <property type="term" value="F:metalloendopeptidase activity"/>
    <property type="evidence" value="ECO:0007669"/>
    <property type="project" value="UniProtKB-EC"/>
</dbReference>
<evidence type="ECO:0000259" key="10">
    <source>
        <dbReference type="Pfam" id="PF01432"/>
    </source>
</evidence>
<evidence type="ECO:0000313" key="12">
    <source>
        <dbReference type="EMBL" id="VFP81955.1"/>
    </source>
</evidence>
<dbReference type="PANTHER" id="PTHR43660">
    <property type="entry name" value="DIPEPTIDYL CARBOXYPEPTIDASE"/>
    <property type="match status" value="1"/>
</dbReference>
<evidence type="ECO:0000256" key="5">
    <source>
        <dbReference type="ARBA" id="ARBA00022833"/>
    </source>
</evidence>
<evidence type="ECO:0000256" key="6">
    <source>
        <dbReference type="ARBA" id="ARBA00023049"/>
    </source>
</evidence>
<dbReference type="InterPro" id="IPR034005">
    <property type="entry name" value="M3A_DCP"/>
</dbReference>
<dbReference type="InterPro" id="IPR001567">
    <property type="entry name" value="Pept_M3A_M3B_dom"/>
</dbReference>
<evidence type="ECO:0000313" key="13">
    <source>
        <dbReference type="Proteomes" id="UP000294441"/>
    </source>
</evidence>
<protein>
    <recommendedName>
        <fullName evidence="8">oligopeptidase A</fullName>
        <ecNumber evidence="8">3.4.24.70</ecNumber>
    </recommendedName>
</protein>
<dbReference type="OrthoDB" id="9773538at2"/>
<evidence type="ECO:0000256" key="1">
    <source>
        <dbReference type="ARBA" id="ARBA00006040"/>
    </source>
</evidence>
<dbReference type="InterPro" id="IPR024079">
    <property type="entry name" value="MetalloPept_cat_dom_sf"/>
</dbReference>
<comment type="catalytic activity">
    <reaction evidence="7">
        <text>Hydrolysis of oligopeptides, with broad specificity. Gly or Ala commonly occur as P1 or P1' residues, but more distant residues are also important, as is shown by the fact that Z-Gly-Pro-Gly-|-Gly-Pro-Ala is cleaved, but not Z-(Gly)(5).</text>
        <dbReference type="EC" id="3.4.24.70"/>
    </reaction>
</comment>
<dbReference type="Gene3D" id="3.40.390.10">
    <property type="entry name" value="Collagenase (Catalytic Domain)"/>
    <property type="match status" value="1"/>
</dbReference>
<dbReference type="Proteomes" id="UP000294441">
    <property type="component" value="Chromosome 1"/>
</dbReference>
<dbReference type="SUPFAM" id="SSF55486">
    <property type="entry name" value="Metalloproteases ('zincins'), catalytic domain"/>
    <property type="match status" value="1"/>
</dbReference>
<evidence type="ECO:0000256" key="7">
    <source>
        <dbReference type="ARBA" id="ARBA00024603"/>
    </source>
</evidence>
<keyword evidence="6 9" id="KW-0482">Metalloprotease</keyword>
<dbReference type="GO" id="GO:0006508">
    <property type="term" value="P:proteolysis"/>
    <property type="evidence" value="ECO:0007669"/>
    <property type="project" value="UniProtKB-KW"/>
</dbReference>
<accession>A0A451D861</accession>
<evidence type="ECO:0000256" key="4">
    <source>
        <dbReference type="ARBA" id="ARBA00022801"/>
    </source>
</evidence>
<dbReference type="PANTHER" id="PTHR43660:SF1">
    <property type="entry name" value="DIPEPTIDYL CARBOXYPEPTIDASE"/>
    <property type="match status" value="1"/>
</dbReference>
<gene>
    <name evidence="12" type="primary">prlC</name>
    <name evidence="12" type="ORF">ERCICURV3402_281</name>
</gene>
<dbReference type="Gene3D" id="1.10.1370.40">
    <property type="match status" value="1"/>
</dbReference>
<dbReference type="Gene3D" id="1.10.1370.10">
    <property type="entry name" value="Neurolysin, domain 3"/>
    <property type="match status" value="1"/>
</dbReference>
<sequence length="681" mass="79386">MVNPLLLPFTLPPFYSIQSKDIVPAITKTLDHCRLVIKRIVTQGGPYCWNNLVQPINEATDELNRLFALASHLNSVQNTPALRLAYEEVLILVEEHRTWISQNKVLYQAYNNIKNQAHIYKALSLAQQRTIKHALRDFKLSGIDLPQEMQHRYGEITLRLSTLASQYSNNVLDSTLAWSKLITDKIELSGIPESSILSTKIKAADQDRVGWLLTLDYPSYLSVLTYCDKQCLREEIYRAYLTRASDRGPYAGKWDNTEVMKEEVRLRYELAELLGFSSYSAQSLVTKMAETPTQVSQFLSDLAEKVRPSAKLEFMTLTNFVKRTYYINELQPWDIPYYSEKYKQYLYNFNSEDLRVYFPEYSVLNGLFEIIQRVFGMKCKERYDVEVYHKDVRFFDIFNHEDDLQGSFFLDLYSRDHKQSGAWMGECVSRMRKSNGFLQKPVAYLVCNFTQPLHTQPALFTHNEVITLFHEFGHGLHHILTKIDIPSISGINGVPWDAIELPSQLMEQWCWHPESLKIISEHYQTFEPLSDELISKILEAKNYQSALSIQRQIVFSLFDFRLHQNFNKDDNIKILDIFHDVHNQISILPQLEWNRFPHAFSHIFSGGYASGYYSYLWSSVLSADCWSLFEKNGVFNHEIGLSFLENILMRGGSEDFMTLFYRFRGHKPQIDAFLYQNGIKL</sequence>
<dbReference type="InterPro" id="IPR045090">
    <property type="entry name" value="Pept_M3A_M3B"/>
</dbReference>
<dbReference type="GO" id="GO:0005829">
    <property type="term" value="C:cytosol"/>
    <property type="evidence" value="ECO:0007669"/>
    <property type="project" value="UniProtKB-ARBA"/>
</dbReference>
<evidence type="ECO:0000256" key="8">
    <source>
        <dbReference type="ARBA" id="ARBA00026100"/>
    </source>
</evidence>
<dbReference type="GeneID" id="66304559"/>
<dbReference type="InterPro" id="IPR024077">
    <property type="entry name" value="Neurolysin/TOP_dom2"/>
</dbReference>
<feature type="domain" description="Oligopeptidase A N-terminal" evidence="11">
    <location>
        <begin position="48"/>
        <end position="148"/>
    </location>
</feature>
<dbReference type="GO" id="GO:0046872">
    <property type="term" value="F:metal ion binding"/>
    <property type="evidence" value="ECO:0007669"/>
    <property type="project" value="UniProtKB-UniRule"/>
</dbReference>
<evidence type="ECO:0000256" key="2">
    <source>
        <dbReference type="ARBA" id="ARBA00022670"/>
    </source>
</evidence>
<evidence type="ECO:0000259" key="11">
    <source>
        <dbReference type="Pfam" id="PF19310"/>
    </source>
</evidence>
<dbReference type="CDD" id="cd06456">
    <property type="entry name" value="M3A_DCP"/>
    <property type="match status" value="1"/>
</dbReference>
<organism evidence="12 13">
    <name type="scientific">Candidatus Erwinia haradaeae</name>
    <dbReference type="NCBI Taxonomy" id="1922217"/>
    <lineage>
        <taxon>Bacteria</taxon>
        <taxon>Pseudomonadati</taxon>
        <taxon>Pseudomonadota</taxon>
        <taxon>Gammaproteobacteria</taxon>
        <taxon>Enterobacterales</taxon>
        <taxon>Erwiniaceae</taxon>
        <taxon>Erwinia</taxon>
    </lineage>
</organism>
<keyword evidence="3 9" id="KW-0479">Metal-binding</keyword>
<keyword evidence="2 9" id="KW-0645">Protease</keyword>
<dbReference type="Pfam" id="PF01432">
    <property type="entry name" value="Peptidase_M3"/>
    <property type="match status" value="1"/>
</dbReference>
<keyword evidence="5 9" id="KW-0862">Zinc</keyword>
<feature type="domain" description="Peptidase M3A/M3B catalytic" evidence="10">
    <location>
        <begin position="223"/>
        <end position="677"/>
    </location>
</feature>
<name>A0A451D861_9GAMM</name>
<evidence type="ECO:0000256" key="9">
    <source>
        <dbReference type="RuleBase" id="RU003435"/>
    </source>
</evidence>
<dbReference type="AlphaFoldDB" id="A0A451D861"/>
<dbReference type="FunFam" id="3.40.390.10:FF:000009">
    <property type="entry name" value="Oligopeptidase A"/>
    <property type="match status" value="1"/>
</dbReference>
<keyword evidence="4 9" id="KW-0378">Hydrolase</keyword>
<dbReference type="NCBIfam" id="NF008159">
    <property type="entry name" value="PRK10911.1"/>
    <property type="match status" value="1"/>
</dbReference>
<dbReference type="InterPro" id="IPR045666">
    <property type="entry name" value="OpdA_N"/>
</dbReference>
<evidence type="ECO:0000256" key="3">
    <source>
        <dbReference type="ARBA" id="ARBA00022723"/>
    </source>
</evidence>
<dbReference type="EMBL" id="LR217713">
    <property type="protein sequence ID" value="VFP81955.1"/>
    <property type="molecule type" value="Genomic_DNA"/>
</dbReference>